<keyword evidence="1" id="KW-0812">Transmembrane</keyword>
<protein>
    <submittedName>
        <fullName evidence="3">Uncharacterized protein</fullName>
    </submittedName>
</protein>
<proteinExistence type="predicted"/>
<feature type="transmembrane region" description="Helical" evidence="1">
    <location>
        <begin position="34"/>
        <end position="58"/>
    </location>
</feature>
<keyword evidence="2" id="KW-1185">Reference proteome</keyword>
<dbReference type="AlphaFoldDB" id="A0A915D625"/>
<reference evidence="3" key="1">
    <citation type="submission" date="2022-11" db="UniProtKB">
        <authorList>
            <consortium name="WormBaseParasite"/>
        </authorList>
    </citation>
    <scope>IDENTIFICATION</scope>
</reference>
<keyword evidence="1" id="KW-1133">Transmembrane helix</keyword>
<dbReference type="Proteomes" id="UP000887574">
    <property type="component" value="Unplaced"/>
</dbReference>
<sequence length="156" mass="18243">MLFLIYWQLDGSIEKLTQISVCKFSFQALRGQTFLLFAFGTSFCFSINYVSIALQGYYSRYEEMEWQSLITFIPDFAVKEVLYLNPIAWKIFDSKTFEIVQRFLESISYSQIGISYGGFVLIDKHMILTCASFVVPYAVLCIQVKFGWKSREDIRF</sequence>
<name>A0A915D625_9BILA</name>
<dbReference type="WBParaSite" id="jg16384">
    <property type="protein sequence ID" value="jg16384"/>
    <property type="gene ID" value="jg16384"/>
</dbReference>
<keyword evidence="1" id="KW-0472">Membrane</keyword>
<evidence type="ECO:0000313" key="3">
    <source>
        <dbReference type="WBParaSite" id="jg16384"/>
    </source>
</evidence>
<organism evidence="2 3">
    <name type="scientific">Ditylenchus dipsaci</name>
    <dbReference type="NCBI Taxonomy" id="166011"/>
    <lineage>
        <taxon>Eukaryota</taxon>
        <taxon>Metazoa</taxon>
        <taxon>Ecdysozoa</taxon>
        <taxon>Nematoda</taxon>
        <taxon>Chromadorea</taxon>
        <taxon>Rhabditida</taxon>
        <taxon>Tylenchina</taxon>
        <taxon>Tylenchomorpha</taxon>
        <taxon>Sphaerularioidea</taxon>
        <taxon>Anguinidae</taxon>
        <taxon>Anguininae</taxon>
        <taxon>Ditylenchus</taxon>
    </lineage>
</organism>
<feature type="transmembrane region" description="Helical" evidence="1">
    <location>
        <begin position="126"/>
        <end position="148"/>
    </location>
</feature>
<evidence type="ECO:0000256" key="1">
    <source>
        <dbReference type="SAM" id="Phobius"/>
    </source>
</evidence>
<evidence type="ECO:0000313" key="2">
    <source>
        <dbReference type="Proteomes" id="UP000887574"/>
    </source>
</evidence>
<accession>A0A915D625</accession>